<sequence>MPQPGRVEQPKSSRNQRLFANIQSTLNGGKVTIQKSRTERCRQNVNDKAEELNDLDSIISQIMDLNIRADRSALQIKRNISTCGFFGQMNEYDWNVMCKSLISIALTDGEMDFVVDLFTPLMEYDIFCEVMCVELMTLCSAFVMDGPSGIGNIPALLSAILCANWPRHLSKAIDTINPILYTSISVIKGWLLVLEEDNEAVMKVENSSGEVQEENHLRFTEQERESPEIVNRCAHSVCLLCESAQRSLWMKWPELCDEIYATIKPCITHNQIITGYFTYFLFPFAAYLVHIFARGESWTSSYNHDVECMDKDEGDYYEKCANTDNSSTESLSGY</sequence>
<keyword evidence="1" id="KW-0812">Transmembrane</keyword>
<dbReference type="AlphaFoldDB" id="A0A0D8Y8L4"/>
<dbReference type="OrthoDB" id="5820655at2759"/>
<dbReference type="InterPro" id="IPR056044">
    <property type="entry name" value="DUF7627"/>
</dbReference>
<dbReference type="EMBL" id="KN716156">
    <property type="protein sequence ID" value="KJH53070.1"/>
    <property type="molecule type" value="Genomic_DNA"/>
</dbReference>
<dbReference type="STRING" id="29172.A0A0D8Y8L4"/>
<evidence type="ECO:0000313" key="3">
    <source>
        <dbReference type="EMBL" id="KJH53070.1"/>
    </source>
</evidence>
<gene>
    <name evidence="3" type="ORF">DICVIV_00755</name>
</gene>
<evidence type="ECO:0000313" key="4">
    <source>
        <dbReference type="Proteomes" id="UP000053766"/>
    </source>
</evidence>
<accession>A0A0D8Y8L4</accession>
<reference evidence="4" key="2">
    <citation type="journal article" date="2016" name="Sci. Rep.">
        <title>Dictyocaulus viviparus genome, variome and transcriptome elucidate lungworm biology and support future intervention.</title>
        <authorList>
            <person name="McNulty S.N."/>
            <person name="Strube C."/>
            <person name="Rosa B.A."/>
            <person name="Martin J.C."/>
            <person name="Tyagi R."/>
            <person name="Choi Y.J."/>
            <person name="Wang Q."/>
            <person name="Hallsworth Pepin K."/>
            <person name="Zhang X."/>
            <person name="Ozersky P."/>
            <person name="Wilson R.K."/>
            <person name="Sternberg P.W."/>
            <person name="Gasser R.B."/>
            <person name="Mitreva M."/>
        </authorList>
    </citation>
    <scope>NUCLEOTIDE SEQUENCE [LARGE SCALE GENOMIC DNA]</scope>
    <source>
        <strain evidence="4">HannoverDv2000</strain>
    </source>
</reference>
<name>A0A0D8Y8L4_DICVI</name>
<evidence type="ECO:0000256" key="1">
    <source>
        <dbReference type="SAM" id="Phobius"/>
    </source>
</evidence>
<protein>
    <recommendedName>
        <fullName evidence="2">DUF7627 domain-containing protein</fullName>
    </recommendedName>
</protein>
<keyword evidence="4" id="KW-1185">Reference proteome</keyword>
<feature type="transmembrane region" description="Helical" evidence="1">
    <location>
        <begin position="273"/>
        <end position="293"/>
    </location>
</feature>
<organism evidence="3 4">
    <name type="scientific">Dictyocaulus viviparus</name>
    <name type="common">Bovine lungworm</name>
    <dbReference type="NCBI Taxonomy" id="29172"/>
    <lineage>
        <taxon>Eukaryota</taxon>
        <taxon>Metazoa</taxon>
        <taxon>Ecdysozoa</taxon>
        <taxon>Nematoda</taxon>
        <taxon>Chromadorea</taxon>
        <taxon>Rhabditida</taxon>
        <taxon>Rhabditina</taxon>
        <taxon>Rhabditomorpha</taxon>
        <taxon>Strongyloidea</taxon>
        <taxon>Metastrongylidae</taxon>
        <taxon>Dictyocaulus</taxon>
    </lineage>
</organism>
<keyword evidence="1" id="KW-0472">Membrane</keyword>
<proteinExistence type="predicted"/>
<feature type="domain" description="DUF7627" evidence="2">
    <location>
        <begin position="58"/>
        <end position="277"/>
    </location>
</feature>
<reference evidence="3 4" key="1">
    <citation type="submission" date="2013-11" db="EMBL/GenBank/DDBJ databases">
        <title>Draft genome of the bovine lungworm Dictyocaulus viviparus.</title>
        <authorList>
            <person name="Mitreva M."/>
        </authorList>
    </citation>
    <scope>NUCLEOTIDE SEQUENCE [LARGE SCALE GENOMIC DNA]</scope>
    <source>
        <strain evidence="3 4">HannoverDv2000</strain>
    </source>
</reference>
<evidence type="ECO:0000259" key="2">
    <source>
        <dbReference type="Pfam" id="PF24628"/>
    </source>
</evidence>
<dbReference type="Pfam" id="PF24628">
    <property type="entry name" value="DUF7627"/>
    <property type="match status" value="1"/>
</dbReference>
<keyword evidence="1" id="KW-1133">Transmembrane helix</keyword>
<dbReference type="Proteomes" id="UP000053766">
    <property type="component" value="Unassembled WGS sequence"/>
</dbReference>